<dbReference type="EMBL" id="WBKB01000001">
    <property type="protein sequence ID" value="KAB1645323.1"/>
    <property type="molecule type" value="Genomic_DNA"/>
</dbReference>
<dbReference type="InterPro" id="IPR017144">
    <property type="entry name" value="Xaa-Arg_dipeptidase"/>
</dbReference>
<sequence>MSLADWLHANPEIAWEEHNSAKRLAEILRTRGFDVVQNYLEFPTAFRATYGSGDINIGVIAEYDALPGLGHACGHNIISAIAVGAATALAAIADQLGITVTVYGTPAEEGGGGKIEMIDRGAFTELDFAMMAHPAPADVTRAVPYAVSHSTMTFTGKAAHAAAFPTEGINAADAMVIAQVAIGLLRQQLPATVRVHGVVTRGGEAPNAIAEQTVGRWYVRAKDLQELEETEVRVRRCFEAGALATGCTLEITPDSQPYSDFHNVEALEQLYDTNIRALGRSPITEGPEARMSSASTDMANVSHLVPAIHPYIGLNSYPISNHQFEFAAHCIGDAANAAIRDGAIALAWTAIDFAEQTSAKSPKHLTE</sequence>
<dbReference type="SUPFAM" id="SSF53187">
    <property type="entry name" value="Zn-dependent exopeptidases"/>
    <property type="match status" value="1"/>
</dbReference>
<proteinExistence type="inferred from homology"/>
<dbReference type="SUPFAM" id="SSF55031">
    <property type="entry name" value="Bacterial exopeptidase dimerisation domain"/>
    <property type="match status" value="1"/>
</dbReference>
<dbReference type="AlphaFoldDB" id="A0A7J5BGA6"/>
<dbReference type="PANTHER" id="PTHR30575">
    <property type="entry name" value="PEPTIDASE M20"/>
    <property type="match status" value="1"/>
</dbReference>
<keyword evidence="4" id="KW-1185">Reference proteome</keyword>
<dbReference type="GO" id="GO:0046657">
    <property type="term" value="P:folic acid catabolic process"/>
    <property type="evidence" value="ECO:0007669"/>
    <property type="project" value="TreeGrafter"/>
</dbReference>
<dbReference type="NCBIfam" id="TIGR01891">
    <property type="entry name" value="amidohydrolases"/>
    <property type="match status" value="1"/>
</dbReference>
<dbReference type="CDD" id="cd05672">
    <property type="entry name" value="M20_ACY1L2-like"/>
    <property type="match status" value="1"/>
</dbReference>
<dbReference type="OrthoDB" id="9781032at2"/>
<dbReference type="InterPro" id="IPR036264">
    <property type="entry name" value="Bact_exopeptidase_dim_dom"/>
</dbReference>
<accession>A0A7J5BGA6</accession>
<evidence type="ECO:0000259" key="2">
    <source>
        <dbReference type="Pfam" id="PF07687"/>
    </source>
</evidence>
<dbReference type="Pfam" id="PF07687">
    <property type="entry name" value="M20_dimer"/>
    <property type="match status" value="1"/>
</dbReference>
<dbReference type="Gene3D" id="3.40.630.10">
    <property type="entry name" value="Zn peptidases"/>
    <property type="match status" value="1"/>
</dbReference>
<evidence type="ECO:0000313" key="4">
    <source>
        <dbReference type="Proteomes" id="UP000433493"/>
    </source>
</evidence>
<dbReference type="InterPro" id="IPR017439">
    <property type="entry name" value="Amidohydrolase"/>
</dbReference>
<dbReference type="FunFam" id="3.30.70.360:FF:000004">
    <property type="entry name" value="Peptidase M20 domain-containing protein 2"/>
    <property type="match status" value="1"/>
</dbReference>
<dbReference type="PIRSF" id="PIRSF037226">
    <property type="entry name" value="Amidohydrolase_ACY1L2_prd"/>
    <property type="match status" value="1"/>
</dbReference>
<dbReference type="PANTHER" id="PTHR30575:SF0">
    <property type="entry name" value="XAA-ARG DIPEPTIDASE"/>
    <property type="match status" value="1"/>
</dbReference>
<evidence type="ECO:0000256" key="1">
    <source>
        <dbReference type="PIRNR" id="PIRNR037226"/>
    </source>
</evidence>
<dbReference type="InterPro" id="IPR002933">
    <property type="entry name" value="Peptidase_M20"/>
</dbReference>
<dbReference type="Gene3D" id="3.30.70.360">
    <property type="match status" value="1"/>
</dbReference>
<comment type="similarity">
    <text evidence="1">Belongs to the peptidase M20A family.</text>
</comment>
<evidence type="ECO:0000313" key="3">
    <source>
        <dbReference type="EMBL" id="KAB1645323.1"/>
    </source>
</evidence>
<dbReference type="GO" id="GO:0071713">
    <property type="term" value="F:para-aminobenzoyl-glutamate hydrolase activity"/>
    <property type="evidence" value="ECO:0007669"/>
    <property type="project" value="TreeGrafter"/>
</dbReference>
<dbReference type="InterPro" id="IPR052030">
    <property type="entry name" value="Peptidase_M20/M20A_hydrolases"/>
</dbReference>
<comment type="caution">
    <text evidence="3">The sequence shown here is derived from an EMBL/GenBank/DDBJ whole genome shotgun (WGS) entry which is preliminary data.</text>
</comment>
<dbReference type="InterPro" id="IPR011650">
    <property type="entry name" value="Peptidase_M20_dimer"/>
</dbReference>
<name>A0A7J5BGA6_9MICO</name>
<dbReference type="GO" id="GO:0016805">
    <property type="term" value="F:dipeptidase activity"/>
    <property type="evidence" value="ECO:0007669"/>
    <property type="project" value="InterPro"/>
</dbReference>
<dbReference type="GO" id="GO:0005737">
    <property type="term" value="C:cytoplasm"/>
    <property type="evidence" value="ECO:0007669"/>
    <property type="project" value="TreeGrafter"/>
</dbReference>
<gene>
    <name evidence="3" type="ORF">F8O05_01435</name>
</gene>
<organism evidence="3 4">
    <name type="scientific">Gulosibacter chungangensis</name>
    <dbReference type="NCBI Taxonomy" id="979746"/>
    <lineage>
        <taxon>Bacteria</taxon>
        <taxon>Bacillati</taxon>
        <taxon>Actinomycetota</taxon>
        <taxon>Actinomycetes</taxon>
        <taxon>Micrococcales</taxon>
        <taxon>Microbacteriaceae</taxon>
        <taxon>Gulosibacter</taxon>
    </lineage>
</organism>
<feature type="domain" description="Peptidase M20 dimerisation" evidence="2">
    <location>
        <begin position="151"/>
        <end position="240"/>
    </location>
</feature>
<dbReference type="Pfam" id="PF01546">
    <property type="entry name" value="Peptidase_M20"/>
    <property type="match status" value="1"/>
</dbReference>
<dbReference type="Proteomes" id="UP000433493">
    <property type="component" value="Unassembled WGS sequence"/>
</dbReference>
<protein>
    <recommendedName>
        <fullName evidence="1">Peptidase M20 domain-containing protein 2</fullName>
    </recommendedName>
</protein>
<reference evidence="3 4" key="1">
    <citation type="submission" date="2019-09" db="EMBL/GenBank/DDBJ databases">
        <title>Phylogeny of genus Pseudoclavibacter and closely related genus.</title>
        <authorList>
            <person name="Li Y."/>
        </authorList>
    </citation>
    <scope>NUCLEOTIDE SEQUENCE [LARGE SCALE GENOMIC DNA]</scope>
    <source>
        <strain evidence="3 4">KCTC 13959</strain>
    </source>
</reference>